<dbReference type="Gene3D" id="3.40.390.10">
    <property type="entry name" value="Collagenase (Catalytic Domain)"/>
    <property type="match status" value="1"/>
</dbReference>
<dbReference type="PANTHER" id="PTHR30164">
    <property type="entry name" value="MTFA PEPTIDASE"/>
    <property type="match status" value="1"/>
</dbReference>
<dbReference type="Pfam" id="PF06167">
    <property type="entry name" value="Peptidase_M90"/>
    <property type="match status" value="1"/>
</dbReference>
<reference evidence="1 2" key="1">
    <citation type="submission" date="2020-07" db="EMBL/GenBank/DDBJ databases">
        <title>Bacterium isolated from marine sediment.</title>
        <authorList>
            <person name="Shang D."/>
            <person name="Du Z.-J."/>
        </authorList>
    </citation>
    <scope>NUCLEOTIDE SEQUENCE [LARGE SCALE GENOMIC DNA]</scope>
    <source>
        <strain evidence="1 2">S7007</strain>
    </source>
</reference>
<evidence type="ECO:0000313" key="2">
    <source>
        <dbReference type="Proteomes" id="UP000563906"/>
    </source>
</evidence>
<proteinExistence type="predicted"/>
<dbReference type="GO" id="GO:0008237">
    <property type="term" value="F:metallopeptidase activity"/>
    <property type="evidence" value="ECO:0007669"/>
    <property type="project" value="InterPro"/>
</dbReference>
<dbReference type="Gene3D" id="1.10.472.150">
    <property type="entry name" value="Glucose-regulated metallo-peptidase M90, N-terminal domain"/>
    <property type="match status" value="1"/>
</dbReference>
<keyword evidence="2" id="KW-1185">Reference proteome</keyword>
<protein>
    <submittedName>
        <fullName evidence="1">Zinc-dependent peptidase</fullName>
    </submittedName>
</protein>
<dbReference type="SUPFAM" id="SSF55486">
    <property type="entry name" value="Metalloproteases ('zincins'), catalytic domain"/>
    <property type="match status" value="1"/>
</dbReference>
<dbReference type="PANTHER" id="PTHR30164:SF2">
    <property type="entry name" value="PROTEIN MTFA"/>
    <property type="match status" value="1"/>
</dbReference>
<dbReference type="EMBL" id="JACGLS010000001">
    <property type="protein sequence ID" value="MBA6155527.1"/>
    <property type="molecule type" value="Genomic_DNA"/>
</dbReference>
<dbReference type="InterPro" id="IPR024079">
    <property type="entry name" value="MetalloPept_cat_dom_sf"/>
</dbReference>
<dbReference type="SUPFAM" id="SSF103642">
    <property type="entry name" value="Sec-C motif"/>
    <property type="match status" value="1"/>
</dbReference>
<name>A0A839AM00_9FLAO</name>
<evidence type="ECO:0000313" key="1">
    <source>
        <dbReference type="EMBL" id="MBA6155527.1"/>
    </source>
</evidence>
<dbReference type="InterPro" id="IPR004027">
    <property type="entry name" value="SEC_C_motif"/>
</dbReference>
<accession>A0A839AM00</accession>
<dbReference type="InterPro" id="IPR010384">
    <property type="entry name" value="MtfA_fam"/>
</dbReference>
<dbReference type="AlphaFoldDB" id="A0A839AM00"/>
<dbReference type="GO" id="GO:0004177">
    <property type="term" value="F:aminopeptidase activity"/>
    <property type="evidence" value="ECO:0007669"/>
    <property type="project" value="TreeGrafter"/>
</dbReference>
<dbReference type="Proteomes" id="UP000563906">
    <property type="component" value="Unassembled WGS sequence"/>
</dbReference>
<gene>
    <name evidence="1" type="ORF">H3Z83_03180</name>
</gene>
<dbReference type="Pfam" id="PF02810">
    <property type="entry name" value="SEC-C"/>
    <property type="match status" value="1"/>
</dbReference>
<dbReference type="CDD" id="cd20169">
    <property type="entry name" value="Peptidase_M90_mtfA"/>
    <property type="match status" value="1"/>
</dbReference>
<dbReference type="InterPro" id="IPR042252">
    <property type="entry name" value="MtfA_N"/>
</dbReference>
<organism evidence="1 2">
    <name type="scientific">Tenacibaculum pelagium</name>
    <dbReference type="NCBI Taxonomy" id="2759527"/>
    <lineage>
        <taxon>Bacteria</taxon>
        <taxon>Pseudomonadati</taxon>
        <taxon>Bacteroidota</taxon>
        <taxon>Flavobacteriia</taxon>
        <taxon>Flavobacteriales</taxon>
        <taxon>Flavobacteriaceae</taxon>
        <taxon>Tenacibaculum</taxon>
    </lineage>
</organism>
<dbReference type="RefSeq" id="WP_182124026.1">
    <property type="nucleotide sequence ID" value="NZ_JACGLS010000001.1"/>
</dbReference>
<comment type="caution">
    <text evidence="1">The sequence shown here is derived from an EMBL/GenBank/DDBJ whole genome shotgun (WGS) entry which is preliminary data.</text>
</comment>
<sequence>MIFSFILIITIISLLFFLTNSSKTKSSSSWIVPSIDFPKKWKNILIQKVAFYNALSNKEKNLFEYKIQEFLLNCDIVGVKTSVDITDKLLIASSAVIPIFNFPNWKYPNIKEIILYPDMFNQHFETEGDNRRILGMVGNGYLDNKMVLSKPALHLGFSNESDKKNTAIHEFVHLIDKLDGNIDGIPHVLLEKQYTIPWIDLINQKIEDIYDKTSDINPYGGTNKAEFFSVASEYFFERPKLLARKHPELYELLEKIFKQDMDDMNLHLKKIDISRNDPCLCNSGLKYKKCCGAS</sequence>
<dbReference type="GO" id="GO:0005829">
    <property type="term" value="C:cytosol"/>
    <property type="evidence" value="ECO:0007669"/>
    <property type="project" value="TreeGrafter"/>
</dbReference>